<protein>
    <submittedName>
        <fullName evidence="1">Uncharacterized protein</fullName>
    </submittedName>
</protein>
<dbReference type="AlphaFoldDB" id="A0A067SI28"/>
<sequence length="170" mass="18034">MPSPSPSNSRFLVYQHTFLSSSFSRPIASSSSPFNPLVNELDFEPMSTYVYSQTVHEIQDPKTKTHPQVSPARPCCYSEAVAGAGAGGKPGVPNTPLANAAPNTLSLALPSPLPSPALLLLLISSCRPAPWGVRVHPASPLRALLRTGPKCPCSLLNTPDPLAGRARSRR</sequence>
<organism evidence="1 2">
    <name type="scientific">Galerina marginata (strain CBS 339.88)</name>
    <dbReference type="NCBI Taxonomy" id="685588"/>
    <lineage>
        <taxon>Eukaryota</taxon>
        <taxon>Fungi</taxon>
        <taxon>Dikarya</taxon>
        <taxon>Basidiomycota</taxon>
        <taxon>Agaricomycotina</taxon>
        <taxon>Agaricomycetes</taxon>
        <taxon>Agaricomycetidae</taxon>
        <taxon>Agaricales</taxon>
        <taxon>Agaricineae</taxon>
        <taxon>Strophariaceae</taxon>
        <taxon>Galerina</taxon>
    </lineage>
</organism>
<accession>A0A067SI28</accession>
<evidence type="ECO:0000313" key="1">
    <source>
        <dbReference type="EMBL" id="KDR69672.1"/>
    </source>
</evidence>
<dbReference type="EMBL" id="KL142401">
    <property type="protein sequence ID" value="KDR69672.1"/>
    <property type="molecule type" value="Genomic_DNA"/>
</dbReference>
<dbReference type="HOGENOM" id="CLU_1570771_0_0_1"/>
<gene>
    <name evidence="1" type="ORF">GALMADRAFT_230610</name>
</gene>
<reference evidence="2" key="1">
    <citation type="journal article" date="2014" name="Proc. Natl. Acad. Sci. U.S.A.">
        <title>Extensive sampling of basidiomycete genomes demonstrates inadequacy of the white-rot/brown-rot paradigm for wood decay fungi.</title>
        <authorList>
            <person name="Riley R."/>
            <person name="Salamov A.A."/>
            <person name="Brown D.W."/>
            <person name="Nagy L.G."/>
            <person name="Floudas D."/>
            <person name="Held B.W."/>
            <person name="Levasseur A."/>
            <person name="Lombard V."/>
            <person name="Morin E."/>
            <person name="Otillar R."/>
            <person name="Lindquist E.A."/>
            <person name="Sun H."/>
            <person name="LaButti K.M."/>
            <person name="Schmutz J."/>
            <person name="Jabbour D."/>
            <person name="Luo H."/>
            <person name="Baker S.E."/>
            <person name="Pisabarro A.G."/>
            <person name="Walton J.D."/>
            <person name="Blanchette R.A."/>
            <person name="Henrissat B."/>
            <person name="Martin F."/>
            <person name="Cullen D."/>
            <person name="Hibbett D.S."/>
            <person name="Grigoriev I.V."/>
        </authorList>
    </citation>
    <scope>NUCLEOTIDE SEQUENCE [LARGE SCALE GENOMIC DNA]</scope>
    <source>
        <strain evidence="2">CBS 339.88</strain>
    </source>
</reference>
<proteinExistence type="predicted"/>
<name>A0A067SI28_GALM3</name>
<evidence type="ECO:0000313" key="2">
    <source>
        <dbReference type="Proteomes" id="UP000027222"/>
    </source>
</evidence>
<keyword evidence="2" id="KW-1185">Reference proteome</keyword>
<dbReference type="Proteomes" id="UP000027222">
    <property type="component" value="Unassembled WGS sequence"/>
</dbReference>